<reference evidence="2" key="3">
    <citation type="submission" date="2016-01" db="EMBL/GenBank/DDBJ databases">
        <authorList>
            <person name="Ana R.F.D.C."/>
            <person name="Tarcisio F."/>
            <person name="Maria L.L."/>
            <person name="Monica P."/>
            <person name="Wana L.O.D.C."/>
            <person name="Elisabetta G."/>
            <person name="Jeann R.D.C.B."/>
            <person name="Veronica D.S."/>
            <person name="Karla V.B.L."/>
            <person name="Roberto B."/>
            <person name="Antonella G."/>
            <person name="Anna F."/>
            <person name="Alessandro M."/>
            <person name="Pamela F."/>
            <person name="Francesca D.L."/>
            <person name="Giulia F.S."/>
            <person name="Sara T."/>
            <person name="Fabio R."/>
            <person name="Olivier J."/>
            <person name="Nicola S."/>
            <person name="Enrico T."/>
        </authorList>
    </citation>
    <scope>NUCLEOTIDE SEQUENCE</scope>
    <source>
        <strain evidence="2">FI-07156</strain>
    </source>
</reference>
<dbReference type="RefSeq" id="WP_085092982.1">
    <property type="nucleotide sequence ID" value="NZ_LQPK01000022.1"/>
</dbReference>
<sequence length="442" mass="47535">MPGESTRWISTARGLRRAGFGVTGPEVDAALARDWPSHVDAMLGANPDADPGAIATPMPSLEVPRAPGKGATPAARKQYNGQLSEQQRVLFDWWLTRMVSVGQPIHEKLTLLWHNHFATSAQKVRVAAYMAAQNQKLRAGSLGDFRTLAYAMLTDAAMLRWLDGQTNTAKAPNENLAREFMELFALGHGNGYTEDDVRAGARALTGWEIGAGGQTAMSPKRHDPSAKTLFGRAQNFDAAGFCDAVLSQPKSAEYVAGRLWQQLASDDPPSAPALGRLVAAYGPRRDLRALTRAILTDDEFTNGGGLRPTSRVNTPVEWLVGVLRALRVPAADPAHRKLVDATLRGLGQRPFYPPSVGGWPRGQVWLSTASAQTRLRAATRLAQAGDLSGVESAAPDDRIDAVGYLIGVGAWSDRTADALQPLVRRPPQLLAAAVNTPEYLTS</sequence>
<dbReference type="EMBL" id="LQPN01000035">
    <property type="protein sequence ID" value="ORW49506.1"/>
    <property type="molecule type" value="Genomic_DNA"/>
</dbReference>
<name>A0A1X2ADU9_9MYCO</name>
<dbReference type="InterPro" id="IPR014917">
    <property type="entry name" value="DUF1800"/>
</dbReference>
<dbReference type="Proteomes" id="UP000193801">
    <property type="component" value="Unassembled WGS sequence"/>
</dbReference>
<organism evidence="3 4">
    <name type="scientific">Mycobacterium paraense</name>
    <dbReference type="NCBI Taxonomy" id="767916"/>
    <lineage>
        <taxon>Bacteria</taxon>
        <taxon>Bacillati</taxon>
        <taxon>Actinomycetota</taxon>
        <taxon>Actinomycetes</taxon>
        <taxon>Mycobacteriales</taxon>
        <taxon>Mycobacteriaceae</taxon>
        <taxon>Mycobacterium</taxon>
        <taxon>Mycobacterium simiae complex</taxon>
    </lineage>
</organism>
<dbReference type="EMBL" id="LQPK01000022">
    <property type="protein sequence ID" value="ORW29376.1"/>
    <property type="molecule type" value="Genomic_DNA"/>
</dbReference>
<evidence type="ECO:0000313" key="3">
    <source>
        <dbReference type="EMBL" id="ORW49506.1"/>
    </source>
</evidence>
<reference evidence="4 5" key="1">
    <citation type="journal article" date="2015" name="Emerg. Microbes Infect.">
        <title>Characterization of 17 strains belonging to the Mycobacterium simiae complex and description of Mycobacterium paraense sp. nov.</title>
        <authorList>
            <person name="Fusco da Costa A.R."/>
            <person name="Fedrizzi T."/>
            <person name="Lopes M.L."/>
            <person name="Pecorari M."/>
            <person name="Oliveira da Costa W.L."/>
            <person name="Giacobazzi E."/>
            <person name="da Costa Bahia J.R."/>
            <person name="De Sanctis V."/>
            <person name="Batista Lima K.V."/>
            <person name="Bertorelli R."/>
            <person name="Grottola A."/>
            <person name="Fabio A."/>
            <person name="Mariottini A."/>
            <person name="Ferretti P."/>
            <person name="Di Leva F."/>
            <person name="Fregni Serpini G."/>
            <person name="Tagliazucchi S."/>
            <person name="Rumpianesi F."/>
            <person name="Jousson O."/>
            <person name="Segata N."/>
            <person name="Tortoli E."/>
        </authorList>
    </citation>
    <scope>NUCLEOTIDE SEQUENCE [LARGE SCALE GENOMIC DNA]</scope>
    <source>
        <strain evidence="2 5">FI-07156</strain>
        <strain evidence="3 4">IEC33</strain>
    </source>
</reference>
<evidence type="ECO:0000256" key="1">
    <source>
        <dbReference type="SAM" id="MobiDB-lite"/>
    </source>
</evidence>
<evidence type="ECO:0000313" key="4">
    <source>
        <dbReference type="Proteomes" id="UP000193285"/>
    </source>
</evidence>
<protein>
    <recommendedName>
        <fullName evidence="6">DUF1800 domain-containing protein</fullName>
    </recommendedName>
</protein>
<dbReference type="Pfam" id="PF08811">
    <property type="entry name" value="DUF1800"/>
    <property type="match status" value="1"/>
</dbReference>
<reference evidence="3" key="2">
    <citation type="submission" date="2016-01" db="EMBL/GenBank/DDBJ databases">
        <authorList>
            <person name="Oliw E.H."/>
        </authorList>
    </citation>
    <scope>NUCLEOTIDE SEQUENCE</scope>
    <source>
        <strain evidence="3">IEC33</strain>
    </source>
</reference>
<gene>
    <name evidence="3" type="ORF">AWB90_09760</name>
    <name evidence="2" type="ORF">AWB91_25570</name>
</gene>
<feature type="region of interest" description="Disordered" evidence="1">
    <location>
        <begin position="53"/>
        <end position="79"/>
    </location>
</feature>
<accession>A0A1X2ADU9</accession>
<dbReference type="AlphaFoldDB" id="A0A1X2ADU9"/>
<evidence type="ECO:0000313" key="5">
    <source>
        <dbReference type="Proteomes" id="UP000193801"/>
    </source>
</evidence>
<keyword evidence="5" id="KW-1185">Reference proteome</keyword>
<dbReference type="Proteomes" id="UP000193285">
    <property type="component" value="Unassembled WGS sequence"/>
</dbReference>
<evidence type="ECO:0000313" key="2">
    <source>
        <dbReference type="EMBL" id="ORW29376.1"/>
    </source>
</evidence>
<dbReference type="STRING" id="767916.AWB91_25570"/>
<dbReference type="OrthoDB" id="9772295at2"/>
<proteinExistence type="predicted"/>
<evidence type="ECO:0008006" key="6">
    <source>
        <dbReference type="Google" id="ProtNLM"/>
    </source>
</evidence>
<comment type="caution">
    <text evidence="3">The sequence shown here is derived from an EMBL/GenBank/DDBJ whole genome shotgun (WGS) entry which is preliminary data.</text>
</comment>